<evidence type="ECO:0000256" key="11">
    <source>
        <dbReference type="HAMAP-Rule" id="MF_00315"/>
    </source>
</evidence>
<dbReference type="GO" id="GO:0016114">
    <property type="term" value="P:terpenoid biosynthetic process"/>
    <property type="evidence" value="ECO:0007669"/>
    <property type="project" value="UniProtKB-UniRule"/>
</dbReference>
<keyword evidence="8 11" id="KW-0786">Thiamine pyrophosphate</keyword>
<dbReference type="InterPro" id="IPR033248">
    <property type="entry name" value="Transketolase_C"/>
</dbReference>
<dbReference type="PANTHER" id="PTHR43322:SF5">
    <property type="entry name" value="1-DEOXY-D-XYLULOSE-5-PHOSPHATE SYNTHASE, CHLOROPLASTIC"/>
    <property type="match status" value="1"/>
</dbReference>
<keyword evidence="5 11" id="KW-0479">Metal-binding</keyword>
<comment type="subunit">
    <text evidence="3 11">Homodimer.</text>
</comment>
<dbReference type="SUPFAM" id="SSF52518">
    <property type="entry name" value="Thiamin diphosphate-binding fold (THDP-binding)"/>
    <property type="match status" value="2"/>
</dbReference>
<feature type="binding site" evidence="11">
    <location>
        <position position="173"/>
    </location>
    <ligand>
        <name>thiamine diphosphate</name>
        <dbReference type="ChEBI" id="CHEBI:58937"/>
    </ligand>
</feature>
<dbReference type="GO" id="GO:0030976">
    <property type="term" value="F:thiamine pyrophosphate binding"/>
    <property type="evidence" value="ECO:0007669"/>
    <property type="project" value="UniProtKB-UniRule"/>
</dbReference>
<evidence type="ECO:0000313" key="14">
    <source>
        <dbReference type="Proteomes" id="UP000886889"/>
    </source>
</evidence>
<dbReference type="InterPro" id="IPR005475">
    <property type="entry name" value="Transketolase-like_Pyr-bd"/>
</dbReference>
<feature type="binding site" evidence="11">
    <location>
        <begin position="113"/>
        <end position="115"/>
    </location>
    <ligand>
        <name>thiamine diphosphate</name>
        <dbReference type="ChEBI" id="CHEBI:58937"/>
    </ligand>
</feature>
<dbReference type="GO" id="GO:0019288">
    <property type="term" value="P:isopentenyl diphosphate biosynthetic process, methylerythritol 4-phosphate pathway"/>
    <property type="evidence" value="ECO:0007669"/>
    <property type="project" value="TreeGrafter"/>
</dbReference>
<keyword evidence="4 11" id="KW-0808">Transferase</keyword>
<keyword evidence="6 11" id="KW-0460">Magnesium</keyword>
<comment type="cofactor">
    <cofactor evidence="11">
        <name>Mg(2+)</name>
        <dbReference type="ChEBI" id="CHEBI:18420"/>
    </cofactor>
    <text evidence="11">Binds 1 Mg(2+) ion per subunit.</text>
</comment>
<evidence type="ECO:0000256" key="2">
    <source>
        <dbReference type="ARBA" id="ARBA00011081"/>
    </source>
</evidence>
<evidence type="ECO:0000256" key="9">
    <source>
        <dbReference type="ARBA" id="ARBA00023229"/>
    </source>
</evidence>
<dbReference type="GO" id="GO:0009228">
    <property type="term" value="P:thiamine biosynthetic process"/>
    <property type="evidence" value="ECO:0007669"/>
    <property type="project" value="UniProtKB-UniRule"/>
</dbReference>
<evidence type="ECO:0000256" key="10">
    <source>
        <dbReference type="ARBA" id="ARBA00055605"/>
    </source>
</evidence>
<dbReference type="Proteomes" id="UP000886889">
    <property type="component" value="Unassembled WGS sequence"/>
</dbReference>
<comment type="catalytic activity">
    <reaction evidence="11">
        <text>D-glyceraldehyde 3-phosphate + pyruvate + H(+) = 1-deoxy-D-xylulose 5-phosphate + CO2</text>
        <dbReference type="Rhea" id="RHEA:12605"/>
        <dbReference type="ChEBI" id="CHEBI:15361"/>
        <dbReference type="ChEBI" id="CHEBI:15378"/>
        <dbReference type="ChEBI" id="CHEBI:16526"/>
        <dbReference type="ChEBI" id="CHEBI:57792"/>
        <dbReference type="ChEBI" id="CHEBI:59776"/>
        <dbReference type="EC" id="2.2.1.7"/>
    </reaction>
</comment>
<proteinExistence type="inferred from homology"/>
<evidence type="ECO:0000256" key="7">
    <source>
        <dbReference type="ARBA" id="ARBA00022977"/>
    </source>
</evidence>
<evidence type="ECO:0000256" key="3">
    <source>
        <dbReference type="ARBA" id="ARBA00011738"/>
    </source>
</evidence>
<dbReference type="GO" id="GO:0008661">
    <property type="term" value="F:1-deoxy-D-xylulose-5-phosphate synthase activity"/>
    <property type="evidence" value="ECO:0007669"/>
    <property type="project" value="UniProtKB-UniRule"/>
</dbReference>
<dbReference type="EMBL" id="DVOS01000025">
    <property type="protein sequence ID" value="HIV22744.1"/>
    <property type="molecule type" value="Genomic_DNA"/>
</dbReference>
<dbReference type="PANTHER" id="PTHR43322">
    <property type="entry name" value="1-D-DEOXYXYLULOSE 5-PHOSPHATE SYNTHASE-RELATED"/>
    <property type="match status" value="1"/>
</dbReference>
<evidence type="ECO:0000256" key="6">
    <source>
        <dbReference type="ARBA" id="ARBA00022842"/>
    </source>
</evidence>
<dbReference type="FunFam" id="3.40.50.970:FF:000005">
    <property type="entry name" value="1-deoxy-D-xylulose-5-phosphate synthase"/>
    <property type="match status" value="1"/>
</dbReference>
<dbReference type="Gene3D" id="3.40.50.920">
    <property type="match status" value="1"/>
</dbReference>
<feature type="binding site" evidence="11">
    <location>
        <begin position="145"/>
        <end position="146"/>
    </location>
    <ligand>
        <name>thiamine diphosphate</name>
        <dbReference type="ChEBI" id="CHEBI:58937"/>
    </ligand>
</feature>
<organism evidence="13 14">
    <name type="scientific">Candidatus Merdiplasma excrementigallinarum</name>
    <dbReference type="NCBI Taxonomy" id="2840864"/>
    <lineage>
        <taxon>Bacteria</taxon>
        <taxon>Bacillati</taxon>
        <taxon>Bacillota</taxon>
        <taxon>Clostridia</taxon>
        <taxon>Lachnospirales</taxon>
        <taxon>Lachnospiraceae</taxon>
        <taxon>Lachnospiraceae incertae sedis</taxon>
        <taxon>Candidatus Merdiplasma</taxon>
    </lineage>
</organism>
<evidence type="ECO:0000256" key="5">
    <source>
        <dbReference type="ARBA" id="ARBA00022723"/>
    </source>
</evidence>
<feature type="binding site" evidence="11">
    <location>
        <position position="72"/>
    </location>
    <ligand>
        <name>thiamine diphosphate</name>
        <dbReference type="ChEBI" id="CHEBI:58937"/>
    </ligand>
</feature>
<evidence type="ECO:0000256" key="4">
    <source>
        <dbReference type="ARBA" id="ARBA00022679"/>
    </source>
</evidence>
<dbReference type="AlphaFoldDB" id="A0A9D1NZ05"/>
<reference evidence="13" key="1">
    <citation type="submission" date="2020-10" db="EMBL/GenBank/DDBJ databases">
        <authorList>
            <person name="Gilroy R."/>
        </authorList>
    </citation>
    <scope>NUCLEOTIDE SEQUENCE</scope>
    <source>
        <strain evidence="13">ChiBcec6-7307</strain>
    </source>
</reference>
<dbReference type="GO" id="GO:0005829">
    <property type="term" value="C:cytosol"/>
    <property type="evidence" value="ECO:0007669"/>
    <property type="project" value="TreeGrafter"/>
</dbReference>
<dbReference type="NCBIfam" id="NF003933">
    <property type="entry name" value="PRK05444.2-2"/>
    <property type="match status" value="1"/>
</dbReference>
<dbReference type="InterPro" id="IPR009014">
    <property type="entry name" value="Transketo_C/PFOR_II"/>
</dbReference>
<dbReference type="Pfam" id="PF13292">
    <property type="entry name" value="DXP_synthase_N"/>
    <property type="match status" value="1"/>
</dbReference>
<evidence type="ECO:0000256" key="8">
    <source>
        <dbReference type="ARBA" id="ARBA00023052"/>
    </source>
</evidence>
<dbReference type="Pfam" id="PF02779">
    <property type="entry name" value="Transket_pyr"/>
    <property type="match status" value="1"/>
</dbReference>
<accession>A0A9D1NZ05</accession>
<dbReference type="SMART" id="SM00861">
    <property type="entry name" value="Transket_pyr"/>
    <property type="match status" value="1"/>
</dbReference>
<comment type="cofactor">
    <cofactor evidence="11">
        <name>thiamine diphosphate</name>
        <dbReference type="ChEBI" id="CHEBI:58937"/>
    </cofactor>
    <text evidence="11">Binds 1 thiamine pyrophosphate per subunit.</text>
</comment>
<dbReference type="GO" id="GO:0000287">
    <property type="term" value="F:magnesium ion binding"/>
    <property type="evidence" value="ECO:0007669"/>
    <property type="project" value="UniProtKB-UniRule"/>
</dbReference>
<dbReference type="EC" id="2.2.1.7" evidence="11"/>
<feature type="binding site" evidence="11">
    <location>
        <position position="173"/>
    </location>
    <ligand>
        <name>Mg(2+)</name>
        <dbReference type="ChEBI" id="CHEBI:18420"/>
    </ligand>
</feature>
<gene>
    <name evidence="11" type="primary">dxs</name>
    <name evidence="13" type="ORF">IAC80_02265</name>
</gene>
<dbReference type="PROSITE" id="PS00801">
    <property type="entry name" value="TRANSKETOLASE_1"/>
    <property type="match status" value="1"/>
</dbReference>
<feature type="binding site" evidence="11">
    <location>
        <position position="365"/>
    </location>
    <ligand>
        <name>thiamine diphosphate</name>
        <dbReference type="ChEBI" id="CHEBI:58937"/>
    </ligand>
</feature>
<protein>
    <recommendedName>
        <fullName evidence="11">1-deoxy-D-xylulose-5-phosphate synthase</fullName>
        <ecNumber evidence="11">2.2.1.7</ecNumber>
    </recommendedName>
    <alternativeName>
        <fullName evidence="11">1-deoxyxylulose-5-phosphate synthase</fullName>
        <shortName evidence="11">DXP synthase</shortName>
        <shortName evidence="11">DXPS</shortName>
    </alternativeName>
</protein>
<feature type="binding site" evidence="11">
    <location>
        <position position="144"/>
    </location>
    <ligand>
        <name>Mg(2+)</name>
        <dbReference type="ChEBI" id="CHEBI:18420"/>
    </ligand>
</feature>
<comment type="similarity">
    <text evidence="2 11">Belongs to the transketolase family. DXPS subfamily.</text>
</comment>
<evidence type="ECO:0000256" key="1">
    <source>
        <dbReference type="ARBA" id="ARBA00004980"/>
    </source>
</evidence>
<dbReference type="InterPro" id="IPR049557">
    <property type="entry name" value="Transketolase_CS"/>
</dbReference>
<comment type="pathway">
    <text evidence="1 11">Metabolic intermediate biosynthesis; 1-deoxy-D-xylulose 5-phosphate biosynthesis; 1-deoxy-D-xylulose 5-phosphate from D-glyceraldehyde 3-phosphate and pyruvate: step 1/1.</text>
</comment>
<dbReference type="NCBIfam" id="TIGR00204">
    <property type="entry name" value="dxs"/>
    <property type="match status" value="1"/>
</dbReference>
<evidence type="ECO:0000259" key="12">
    <source>
        <dbReference type="SMART" id="SM00861"/>
    </source>
</evidence>
<dbReference type="PROSITE" id="PS00802">
    <property type="entry name" value="TRANSKETOLASE_2"/>
    <property type="match status" value="1"/>
</dbReference>
<evidence type="ECO:0000313" key="13">
    <source>
        <dbReference type="EMBL" id="HIV22744.1"/>
    </source>
</evidence>
<dbReference type="InterPro" id="IPR005477">
    <property type="entry name" value="Dxylulose-5-P_synthase"/>
</dbReference>
<dbReference type="HAMAP" id="MF_00315">
    <property type="entry name" value="DXP_synth"/>
    <property type="match status" value="1"/>
</dbReference>
<comment type="function">
    <text evidence="10 11">Catalyzes the acyloin condensation reaction between C atoms 2 and 3 of pyruvate and glyceraldehyde 3-phosphate to yield 1-deoxy-D-xylulose-5-phosphate (DXP).</text>
</comment>
<name>A0A9D1NZ05_9FIRM</name>
<dbReference type="SUPFAM" id="SSF52922">
    <property type="entry name" value="TK C-terminal domain-like"/>
    <property type="match status" value="1"/>
</dbReference>
<feature type="binding site" evidence="11">
    <location>
        <position position="284"/>
    </location>
    <ligand>
        <name>thiamine diphosphate</name>
        <dbReference type="ChEBI" id="CHEBI:58937"/>
    </ligand>
</feature>
<comment type="caution">
    <text evidence="13">The sequence shown here is derived from an EMBL/GenBank/DDBJ whole genome shotgun (WGS) entry which is preliminary data.</text>
</comment>
<reference evidence="13" key="2">
    <citation type="journal article" date="2021" name="PeerJ">
        <title>Extensive microbial diversity within the chicken gut microbiome revealed by metagenomics and culture.</title>
        <authorList>
            <person name="Gilroy R."/>
            <person name="Ravi A."/>
            <person name="Getino M."/>
            <person name="Pursley I."/>
            <person name="Horton D.L."/>
            <person name="Alikhan N.F."/>
            <person name="Baker D."/>
            <person name="Gharbi K."/>
            <person name="Hall N."/>
            <person name="Watson M."/>
            <person name="Adriaenssens E.M."/>
            <person name="Foster-Nyarko E."/>
            <person name="Jarju S."/>
            <person name="Secka A."/>
            <person name="Antonio M."/>
            <person name="Oren A."/>
            <person name="Chaudhuri R.R."/>
            <person name="La Ragione R."/>
            <person name="Hildebrand F."/>
            <person name="Pallen M.J."/>
        </authorList>
    </citation>
    <scope>NUCLEOTIDE SEQUENCE</scope>
    <source>
        <strain evidence="13">ChiBcec6-7307</strain>
    </source>
</reference>
<dbReference type="Gene3D" id="3.40.50.970">
    <property type="match status" value="2"/>
</dbReference>
<dbReference type="CDD" id="cd02007">
    <property type="entry name" value="TPP_DXS"/>
    <property type="match status" value="1"/>
</dbReference>
<dbReference type="InterPro" id="IPR029061">
    <property type="entry name" value="THDP-binding"/>
</dbReference>
<keyword evidence="7 11" id="KW-0784">Thiamine biosynthesis</keyword>
<dbReference type="InterPro" id="IPR020826">
    <property type="entry name" value="Transketolase_BS"/>
</dbReference>
<dbReference type="FunFam" id="3.40.50.920:FF:000002">
    <property type="entry name" value="1-deoxy-D-xylulose-5-phosphate synthase"/>
    <property type="match status" value="1"/>
</dbReference>
<keyword evidence="9 11" id="KW-0414">Isoprene biosynthesis</keyword>
<feature type="domain" description="Transketolase-like pyrimidine-binding" evidence="12">
    <location>
        <begin position="314"/>
        <end position="478"/>
    </location>
</feature>
<dbReference type="Pfam" id="PF02780">
    <property type="entry name" value="Transketolase_C"/>
    <property type="match status" value="1"/>
</dbReference>
<dbReference type="CDD" id="cd07033">
    <property type="entry name" value="TPP_PYR_DXS_TK_like"/>
    <property type="match status" value="1"/>
</dbReference>
<sequence>MVLEKINQSNDIKKIEKDELPLLAEEIRQFLIEKISVTGGHLASNLGVVELTMALHLAFQLPEDKMIWDVGHQSYTHKILTGRRDGFDELRKYGGMSGFPKRKESSCDAFDTGHSSTSISAGLGYARARDLLGEKYAVISIIGDGALTGGMAYEALNNAAQMKTNFIIILNDNEMSISENVGGLSTYLSNLRTADAYTGLKAGLEKSLNRIPVYGSRMVERIRMTKNGIKQLIIPGMFFEDLGVKYLGPLDGHNIAQMVRVFQEARRVNGAVVIHVKTKKGKGYLPAEKHPARFHGAEPFDIETGLPRVKKRKANYTDVFSTVMCKMGAREPRMAAITAAMPDGTGLKRFRNMYPDRFFDVGIAEEHAVTFAAGMAVAGMIPVVAVYSSFLQRAYDQIIHDVCIQNLHVIFAVDRAGLVGSDGETHQGIFDLSYLSSIPNMCVMAPKNKWELSDMLKFAIRQEGPVAIRYPRGEAFDGLADFRAPITAGKGEVLYDECGIALLAVGSMVKTALEVRARLRDLGYSCSLINARFVKPLDEELIRRAAREHDLLVTMEENVRSGGFGDRVLEYLSDIQAKVPVINVALPDDYIEHGNVEVLKKETCVDADSIVKRILAAYVGMRQEGTDGA</sequence>